<dbReference type="InterPro" id="IPR004839">
    <property type="entry name" value="Aminotransferase_I/II_large"/>
</dbReference>
<dbReference type="AlphaFoldDB" id="A0A1G7UNB0"/>
<name>A0A1G7UNB0_9PSEU</name>
<dbReference type="CDD" id="cd00609">
    <property type="entry name" value="AAT_like"/>
    <property type="match status" value="1"/>
</dbReference>
<dbReference type="GO" id="GO:0030170">
    <property type="term" value="F:pyridoxal phosphate binding"/>
    <property type="evidence" value="ECO:0007669"/>
    <property type="project" value="InterPro"/>
</dbReference>
<accession>A0A1G7UNB0</accession>
<dbReference type="InterPro" id="IPR050106">
    <property type="entry name" value="HistidinolP_aminotransfase"/>
</dbReference>
<evidence type="ECO:0000313" key="6">
    <source>
        <dbReference type="Proteomes" id="UP000199623"/>
    </source>
</evidence>
<dbReference type="EMBL" id="FNCC01000008">
    <property type="protein sequence ID" value="SDG48838.1"/>
    <property type="molecule type" value="Genomic_DNA"/>
</dbReference>
<keyword evidence="2 5" id="KW-0808">Transferase</keyword>
<evidence type="ECO:0000256" key="2">
    <source>
        <dbReference type="ARBA" id="ARBA00022679"/>
    </source>
</evidence>
<reference evidence="6" key="1">
    <citation type="submission" date="2016-10" db="EMBL/GenBank/DDBJ databases">
        <authorList>
            <person name="Varghese N."/>
            <person name="Submissions S."/>
        </authorList>
    </citation>
    <scope>NUCLEOTIDE SEQUENCE [LARGE SCALE GENOMIC DNA]</scope>
    <source>
        <strain evidence="6">CGMCC 4.3506</strain>
    </source>
</reference>
<keyword evidence="6" id="KW-1185">Reference proteome</keyword>
<dbReference type="SUPFAM" id="SSF53383">
    <property type="entry name" value="PLP-dependent transferases"/>
    <property type="match status" value="1"/>
</dbReference>
<dbReference type="Proteomes" id="UP000199623">
    <property type="component" value="Unassembled WGS sequence"/>
</dbReference>
<dbReference type="InterPro" id="IPR015424">
    <property type="entry name" value="PyrdxlP-dep_Trfase"/>
</dbReference>
<dbReference type="InterPro" id="IPR024892">
    <property type="entry name" value="ArAT"/>
</dbReference>
<feature type="domain" description="Aminotransferase class I/classII large" evidence="4">
    <location>
        <begin position="27"/>
        <end position="343"/>
    </location>
</feature>
<dbReference type="STRING" id="200378.SAMN05216553_108304"/>
<proteinExistence type="predicted"/>
<evidence type="ECO:0000313" key="5">
    <source>
        <dbReference type="EMBL" id="SDG48838.1"/>
    </source>
</evidence>
<dbReference type="PANTHER" id="PTHR43643:SF3">
    <property type="entry name" value="HISTIDINOL-PHOSPHATE AMINOTRANSFERASE"/>
    <property type="match status" value="1"/>
</dbReference>
<dbReference type="GO" id="GO:0008483">
    <property type="term" value="F:transaminase activity"/>
    <property type="evidence" value="ECO:0007669"/>
    <property type="project" value="UniProtKB-KW"/>
</dbReference>
<keyword evidence="1 5" id="KW-0032">Aminotransferase</keyword>
<sequence length="351" mass="36393">MIRPVVESLVTFQPGPPVVSPSGETFPLAANESPYGPLPSVAAAISRAAAQAHRYPDYTSGELVGVLATTLGVPPAQVAAGCGSCGVIADLLSAVEEPGGEVVFAWRSFESYPKMIKLAGMTPVPVPLLDGRHDLAAMAAAVTPRTRAVIVCNPNNPTGSVVRRAELESFLDSLPPDVLVLLDEAYVDYVRDPEVPDGLDLLPGRPSLAVVRTFSKAHGLAGLRVGYAVAGERLAKAARTASLSFGVSGIAQQAAVASLLAADELAARVETTVKESARVRAALLDLRLPVPESEANFLWLPLGDESAAFAATCAAAGVAVRAFPGEGVRVTIGTERENDEFLAAAAHFPSL</sequence>
<keyword evidence="3" id="KW-0663">Pyridoxal phosphate</keyword>
<dbReference type="InterPro" id="IPR015421">
    <property type="entry name" value="PyrdxlP-dep_Trfase_major"/>
</dbReference>
<dbReference type="Gene3D" id="3.40.640.10">
    <property type="entry name" value="Type I PLP-dependent aspartate aminotransferase-like (Major domain)"/>
    <property type="match status" value="1"/>
</dbReference>
<protein>
    <submittedName>
        <fullName evidence="5">Histidinol-phosphate aminotransferase</fullName>
    </submittedName>
</protein>
<dbReference type="PANTHER" id="PTHR43643">
    <property type="entry name" value="HISTIDINOL-PHOSPHATE AMINOTRANSFERASE 2"/>
    <property type="match status" value="1"/>
</dbReference>
<dbReference type="Pfam" id="PF00155">
    <property type="entry name" value="Aminotran_1_2"/>
    <property type="match status" value="1"/>
</dbReference>
<evidence type="ECO:0000256" key="1">
    <source>
        <dbReference type="ARBA" id="ARBA00022576"/>
    </source>
</evidence>
<dbReference type="Gene3D" id="3.90.1150.10">
    <property type="entry name" value="Aspartate Aminotransferase, domain 1"/>
    <property type="match status" value="1"/>
</dbReference>
<organism evidence="5 6">
    <name type="scientific">Lentzea fradiae</name>
    <dbReference type="NCBI Taxonomy" id="200378"/>
    <lineage>
        <taxon>Bacteria</taxon>
        <taxon>Bacillati</taxon>
        <taxon>Actinomycetota</taxon>
        <taxon>Actinomycetes</taxon>
        <taxon>Pseudonocardiales</taxon>
        <taxon>Pseudonocardiaceae</taxon>
        <taxon>Lentzea</taxon>
    </lineage>
</organism>
<evidence type="ECO:0000256" key="3">
    <source>
        <dbReference type="ARBA" id="ARBA00022898"/>
    </source>
</evidence>
<dbReference type="InterPro" id="IPR015422">
    <property type="entry name" value="PyrdxlP-dep_Trfase_small"/>
</dbReference>
<dbReference type="OrthoDB" id="9763453at2"/>
<dbReference type="NCBIfam" id="NF002878">
    <property type="entry name" value="PRK03321.1"/>
    <property type="match status" value="1"/>
</dbReference>
<evidence type="ECO:0000259" key="4">
    <source>
        <dbReference type="Pfam" id="PF00155"/>
    </source>
</evidence>
<gene>
    <name evidence="5" type="ORF">SAMN05216553_108304</name>
</gene>